<accession>A0A1B0DR58</accession>
<organism evidence="2 3">
    <name type="scientific">Phlebotomus papatasi</name>
    <name type="common">Sandfly</name>
    <dbReference type="NCBI Taxonomy" id="29031"/>
    <lineage>
        <taxon>Eukaryota</taxon>
        <taxon>Metazoa</taxon>
        <taxon>Ecdysozoa</taxon>
        <taxon>Arthropoda</taxon>
        <taxon>Hexapoda</taxon>
        <taxon>Insecta</taxon>
        <taxon>Pterygota</taxon>
        <taxon>Neoptera</taxon>
        <taxon>Endopterygota</taxon>
        <taxon>Diptera</taxon>
        <taxon>Nematocera</taxon>
        <taxon>Psychodoidea</taxon>
        <taxon>Psychodidae</taxon>
        <taxon>Phlebotomus</taxon>
        <taxon>Phlebotomus</taxon>
    </lineage>
</organism>
<evidence type="ECO:0000256" key="1">
    <source>
        <dbReference type="SAM" id="MobiDB-lite"/>
    </source>
</evidence>
<keyword evidence="3" id="KW-1185">Reference proteome</keyword>
<dbReference type="VEuPathDB" id="VectorBase:PPAI011041"/>
<name>A0A1B0DR58_PHLPP</name>
<dbReference type="EMBL" id="AJVK01019705">
    <property type="status" value="NOT_ANNOTATED_CDS"/>
    <property type="molecule type" value="Genomic_DNA"/>
</dbReference>
<feature type="compositionally biased region" description="Basic and acidic residues" evidence="1">
    <location>
        <begin position="130"/>
        <end position="143"/>
    </location>
</feature>
<dbReference type="VEuPathDB" id="VectorBase:PPAPM1_008374"/>
<dbReference type="EnsemblMetazoa" id="PPAI011041-RA">
    <property type="protein sequence ID" value="PPAI011041-PA"/>
    <property type="gene ID" value="PPAI011041"/>
</dbReference>
<sequence length="547" mass="59613">MRDGLTFAGARLVVTRRPITPREPRPGRHLYGRVAPEGRPPSAFSLRYLQFESRALPSLEPIPQITQSFDDAPTTPTKSPIVQRSESTGSLYSCMENGEDTNNNQKRGKLPALLQPPKIAASLDNLLEEMPPRKDFSVKDHPLRKMQTKSCDETQRSNGPQKNSPSGMPQQSSGGVRGTKLNRTNDLLTQSSTETLLDMLKAHAGVKECTEESVQHITGILTELYTRVKGARGGWRGAVLTALYGLVECASPKVLLAVARVVLALRVTGSNLTGACKLIFKVARNESNDNLFIDCDVAELLIEGLGRASPLEEPEACIYGYGAVRFLASSNIQPYSGKSGIKKEVTKNRYKSLAYRLARHGAIDLIVLHLQMLNEAGAQSKLAGPPLHALYQLSGALRALAGAPIVIQAINNPMDKVLTTTQTTQFGQIRETLEGEEIQLELAGPHLVRAAEICIDETETQANIIRTLSVLSELDVCCGMMVDSAAKLAILLGPWPEVTSREIPEKPLGIVSRLGYILGNIVAKWDAARILVSQFVISNCNNHYNPI</sequence>
<reference evidence="2" key="1">
    <citation type="submission" date="2022-08" db="UniProtKB">
        <authorList>
            <consortium name="EnsemblMetazoa"/>
        </authorList>
    </citation>
    <scope>IDENTIFICATION</scope>
    <source>
        <strain evidence="2">Israel</strain>
    </source>
</reference>
<dbReference type="InterPro" id="IPR038905">
    <property type="entry name" value="ARMC2"/>
</dbReference>
<dbReference type="Proteomes" id="UP000092462">
    <property type="component" value="Unassembled WGS sequence"/>
</dbReference>
<dbReference type="AlphaFoldDB" id="A0A1B0DR58"/>
<evidence type="ECO:0000313" key="2">
    <source>
        <dbReference type="EnsemblMetazoa" id="PPAI011041-PA"/>
    </source>
</evidence>
<feature type="compositionally biased region" description="Low complexity" evidence="1">
    <location>
        <begin position="164"/>
        <end position="174"/>
    </location>
</feature>
<dbReference type="PANTHER" id="PTHR21356:SF1">
    <property type="entry name" value="ARMADILLO REPEAT-CONTAINING PROTEIN 2"/>
    <property type="match status" value="1"/>
</dbReference>
<dbReference type="EMBL" id="AJVK01019706">
    <property type="status" value="NOT_ANNOTATED_CDS"/>
    <property type="molecule type" value="Genomic_DNA"/>
</dbReference>
<evidence type="ECO:0000313" key="3">
    <source>
        <dbReference type="Proteomes" id="UP000092462"/>
    </source>
</evidence>
<proteinExistence type="predicted"/>
<dbReference type="GO" id="GO:0044782">
    <property type="term" value="P:cilium organization"/>
    <property type="evidence" value="ECO:0007669"/>
    <property type="project" value="TreeGrafter"/>
</dbReference>
<dbReference type="PANTHER" id="PTHR21356">
    <property type="entry name" value="ARMADILLO REPEAT CONTAINING 2"/>
    <property type="match status" value="1"/>
</dbReference>
<protein>
    <submittedName>
        <fullName evidence="2">Uncharacterized protein</fullName>
    </submittedName>
</protein>
<feature type="region of interest" description="Disordered" evidence="1">
    <location>
        <begin position="128"/>
        <end position="188"/>
    </location>
</feature>